<evidence type="ECO:0000313" key="11">
    <source>
        <dbReference type="Proteomes" id="UP000058074"/>
    </source>
</evidence>
<proteinExistence type="inferred from homology"/>
<dbReference type="InterPro" id="IPR012132">
    <property type="entry name" value="GMC_OxRdtase"/>
</dbReference>
<protein>
    <submittedName>
        <fullName evidence="9">Polyethylene glycol dehydrogenase</fullName>
    </submittedName>
</protein>
<feature type="domain" description="Glucose-methanol-choline oxidoreductase N-terminal" evidence="7">
    <location>
        <begin position="81"/>
        <end position="104"/>
    </location>
</feature>
<comment type="cofactor">
    <cofactor evidence="1 5">
        <name>FAD</name>
        <dbReference type="ChEBI" id="CHEBI:57692"/>
    </cofactor>
</comment>
<dbReference type="SUPFAM" id="SSF54373">
    <property type="entry name" value="FAD-linked reductases, C-terminal domain"/>
    <property type="match status" value="1"/>
</dbReference>
<dbReference type="PATRIC" id="fig|33050.5.peg.2720"/>
<evidence type="ECO:0000313" key="12">
    <source>
        <dbReference type="Proteomes" id="UP000076088"/>
    </source>
</evidence>
<dbReference type="Pfam" id="PF00732">
    <property type="entry name" value="GMC_oxred_N"/>
    <property type="match status" value="1"/>
</dbReference>
<dbReference type="GO" id="GO:0050660">
    <property type="term" value="F:flavin adenine dinucleotide binding"/>
    <property type="evidence" value="ECO:0007669"/>
    <property type="project" value="InterPro"/>
</dbReference>
<dbReference type="PROSITE" id="PS00623">
    <property type="entry name" value="GMC_OXRED_1"/>
    <property type="match status" value="1"/>
</dbReference>
<evidence type="ECO:0000313" key="9">
    <source>
        <dbReference type="EMBL" id="ALH81276.1"/>
    </source>
</evidence>
<dbReference type="Pfam" id="PF05199">
    <property type="entry name" value="GMC_oxred_C"/>
    <property type="match status" value="1"/>
</dbReference>
<feature type="domain" description="Glucose-methanol-choline oxidoreductase N-terminal" evidence="8">
    <location>
        <begin position="253"/>
        <end position="267"/>
    </location>
</feature>
<dbReference type="EMBL" id="CP013344">
    <property type="protein sequence ID" value="AMU90213.1"/>
    <property type="molecule type" value="Genomic_DNA"/>
</dbReference>
<dbReference type="PIRSF" id="PIRSF000137">
    <property type="entry name" value="Alcohol_oxidase"/>
    <property type="match status" value="1"/>
</dbReference>
<dbReference type="RefSeq" id="WP_082820006.1">
    <property type="nucleotide sequence ID" value="NZ_CP012700.1"/>
</dbReference>
<reference evidence="9 11" key="1">
    <citation type="journal article" date="2015" name="Genome Announc.">
        <title>Complete Genome Sequence of Polypropylene Glycol- and Polyethylene Glycol-Degrading Sphingopyxis macrogoltabida Strain EY-1.</title>
        <authorList>
            <person name="Ohtsubo Y."/>
            <person name="Nagata Y."/>
            <person name="Numata M."/>
            <person name="Tsuchikane K."/>
            <person name="Hosoyama A."/>
            <person name="Yamazoe A."/>
            <person name="Tsuda M."/>
            <person name="Fujita N."/>
            <person name="Kawai F."/>
        </authorList>
    </citation>
    <scope>NUCLEOTIDE SEQUENCE [LARGE SCALE GENOMIC DNA]</scope>
    <source>
        <strain evidence="9 11">EY-1</strain>
    </source>
</reference>
<reference evidence="10" key="3">
    <citation type="submission" date="2015-11" db="EMBL/GenBank/DDBJ databases">
        <authorList>
            <person name="Yoshiyuki O."/>
        </authorList>
    </citation>
    <scope>NUCLEOTIDE SEQUENCE</scope>
    <source>
        <strain evidence="10">203N</strain>
    </source>
</reference>
<dbReference type="Proteomes" id="UP000058074">
    <property type="component" value="Chromosome"/>
</dbReference>
<dbReference type="Proteomes" id="UP000076088">
    <property type="component" value="Chromosome"/>
</dbReference>
<reference evidence="10 12" key="4">
    <citation type="journal article" date="2016" name="Genome Announc.">
        <title>Complete Genome Sequence of Sphingopyxis macrogoltabida Strain 203N (NBRC 111659), a Polyethylene Glycol Degrader.</title>
        <authorList>
            <person name="Ohtsubo Y."/>
            <person name="Nonoyama S."/>
            <person name="Nagata Y."/>
            <person name="Numata M."/>
            <person name="Tsuchikane K."/>
            <person name="Hosoyama A."/>
            <person name="Yamazoe A."/>
            <person name="Tsuda M."/>
            <person name="Fujita N."/>
            <person name="Kawai F."/>
        </authorList>
    </citation>
    <scope>NUCLEOTIDE SEQUENCE [LARGE SCALE GENOMIC DNA]</scope>
    <source>
        <strain evidence="10 12">203N</strain>
    </source>
</reference>
<dbReference type="OrthoDB" id="9785276at2"/>
<dbReference type="KEGG" id="smag:AN936_13145"/>
<keyword evidence="12" id="KW-1185">Reference proteome</keyword>
<reference evidence="12" key="2">
    <citation type="submission" date="2015-11" db="EMBL/GenBank/DDBJ databases">
        <title>Complete genome sequence of a polyethylene-glycol degrader Sphingopyxis macrogoltabida 203N (NBRC 111659).</title>
        <authorList>
            <person name="Yoshiyuki O."/>
            <person name="Shouta N."/>
            <person name="Nagata Y."/>
            <person name="Numata M."/>
            <person name="Tsuchikane K."/>
            <person name="Hosoyama A."/>
            <person name="Yamazoe A."/>
            <person name="Tsuda M."/>
            <person name="Fujita N."/>
            <person name="Kawai F."/>
        </authorList>
    </citation>
    <scope>NUCLEOTIDE SEQUENCE [LARGE SCALE GENOMIC DNA]</scope>
    <source>
        <strain evidence="12">203N</strain>
    </source>
</reference>
<dbReference type="EMBL" id="CP012700">
    <property type="protein sequence ID" value="ALH81276.1"/>
    <property type="molecule type" value="Genomic_DNA"/>
</dbReference>
<comment type="similarity">
    <text evidence="2 6">Belongs to the GMC oxidoreductase family.</text>
</comment>
<evidence type="ECO:0000256" key="2">
    <source>
        <dbReference type="ARBA" id="ARBA00010790"/>
    </source>
</evidence>
<evidence type="ECO:0000256" key="4">
    <source>
        <dbReference type="ARBA" id="ARBA00022827"/>
    </source>
</evidence>
<dbReference type="InterPro" id="IPR000172">
    <property type="entry name" value="GMC_OxRdtase_N"/>
</dbReference>
<evidence type="ECO:0000313" key="10">
    <source>
        <dbReference type="EMBL" id="AMU90213.1"/>
    </source>
</evidence>
<keyword evidence="3 6" id="KW-0285">Flavoprotein</keyword>
<feature type="binding site" evidence="5">
    <location>
        <begin position="91"/>
        <end position="94"/>
    </location>
    <ligand>
        <name>FAD</name>
        <dbReference type="ChEBI" id="CHEBI:57692"/>
    </ligand>
</feature>
<gene>
    <name evidence="9" type="ORF">AN936_13145</name>
    <name evidence="10" type="ORF">ATM17_14355</name>
</gene>
<name>A0A0N9UN99_SPHMC</name>
<dbReference type="InterPro" id="IPR036188">
    <property type="entry name" value="FAD/NAD-bd_sf"/>
</dbReference>
<dbReference type="PANTHER" id="PTHR11552">
    <property type="entry name" value="GLUCOSE-METHANOL-CHOLINE GMC OXIDOREDUCTASE"/>
    <property type="match status" value="1"/>
</dbReference>
<organism evidence="9 11">
    <name type="scientific">Sphingopyxis macrogoltabida</name>
    <name type="common">Sphingomonas macrogoltabidus</name>
    <dbReference type="NCBI Taxonomy" id="33050"/>
    <lineage>
        <taxon>Bacteria</taxon>
        <taxon>Pseudomonadati</taxon>
        <taxon>Pseudomonadota</taxon>
        <taxon>Alphaproteobacteria</taxon>
        <taxon>Sphingomonadales</taxon>
        <taxon>Sphingomonadaceae</taxon>
        <taxon>Sphingopyxis</taxon>
    </lineage>
</organism>
<feature type="binding site" evidence="5">
    <location>
        <position position="83"/>
    </location>
    <ligand>
        <name>FAD</name>
        <dbReference type="ChEBI" id="CHEBI:57692"/>
    </ligand>
</feature>
<dbReference type="InterPro" id="IPR007867">
    <property type="entry name" value="GMC_OxRtase_C"/>
</dbReference>
<dbReference type="PROSITE" id="PS51257">
    <property type="entry name" value="PROKAR_LIPOPROTEIN"/>
    <property type="match status" value="1"/>
</dbReference>
<dbReference type="Gene3D" id="3.50.50.60">
    <property type="entry name" value="FAD/NAD(P)-binding domain"/>
    <property type="match status" value="1"/>
</dbReference>
<dbReference type="SUPFAM" id="SSF51905">
    <property type="entry name" value="FAD/NAD(P)-binding domain"/>
    <property type="match status" value="1"/>
</dbReference>
<dbReference type="Gene3D" id="3.30.560.10">
    <property type="entry name" value="Glucose Oxidase, domain 3"/>
    <property type="match status" value="1"/>
</dbReference>
<dbReference type="AlphaFoldDB" id="A0A0N9UN99"/>
<sequence>MKRFDYVVVGGGSAGCTVASRLSENGEYSVALLEAGGTHNNPLISIPFNFAFTVPKGSHNWSFETVPQPGLNGRIGYQPRGKVLGGSSSINAMVYIRGAKEDYDNWQALGNRGWSYEDVLPFFRKAQNRQKGANEFHGIGGPLSVSPPRSPNPLNDTFIQAGVECQIPRNDDFNGATQEGIGFYELTQDNGRRCSTAHAYLTPAKNRENLTIFKRSIAEKVMIENGRAIAVRAKIDGRAQIIRANKEVILSCGAFQSPQLLLLSGIGPKSKLEEHKIDQVLELPGVGENLTDHLDYSLIYESDSEYCLGRNARSVFRVAMNQLQYLIFKRGVMTTNFNESGAFYYTNPEEPSPDIQLHFAFSMVDQHGLKKHGRGGFTCHICVLRPKSVGSVKLADANPNSPPLIDPAFLKDERDLDTMLAGVKQAQQIMQAPSFDAHRGKALYAGASNDDEELKEDIRNRADTIYHPVGTCKMGPDSDPNAVVDQRLRVRGIKSLRVIDASIMPKIVSGNTNAPSIMIGEKGAHMILEDA</sequence>
<dbReference type="GO" id="GO:0016614">
    <property type="term" value="F:oxidoreductase activity, acting on CH-OH group of donors"/>
    <property type="evidence" value="ECO:0007669"/>
    <property type="project" value="InterPro"/>
</dbReference>
<evidence type="ECO:0000256" key="5">
    <source>
        <dbReference type="PIRSR" id="PIRSR000137-2"/>
    </source>
</evidence>
<keyword evidence="4 5" id="KW-0274">FAD</keyword>
<accession>A0A0N9UN99</accession>
<evidence type="ECO:0000256" key="3">
    <source>
        <dbReference type="ARBA" id="ARBA00022630"/>
    </source>
</evidence>
<evidence type="ECO:0000259" key="8">
    <source>
        <dbReference type="PROSITE" id="PS00624"/>
    </source>
</evidence>
<dbReference type="PANTHER" id="PTHR11552:SF147">
    <property type="entry name" value="CHOLINE DEHYDROGENASE, MITOCHONDRIAL"/>
    <property type="match status" value="1"/>
</dbReference>
<evidence type="ECO:0000256" key="1">
    <source>
        <dbReference type="ARBA" id="ARBA00001974"/>
    </source>
</evidence>
<evidence type="ECO:0000259" key="7">
    <source>
        <dbReference type="PROSITE" id="PS00623"/>
    </source>
</evidence>
<dbReference type="PROSITE" id="PS00624">
    <property type="entry name" value="GMC_OXRED_2"/>
    <property type="match status" value="1"/>
</dbReference>
<evidence type="ECO:0000256" key="6">
    <source>
        <dbReference type="RuleBase" id="RU003968"/>
    </source>
</evidence>